<dbReference type="Pfam" id="PF25426">
    <property type="entry name" value="AAA_lid_BCS1"/>
    <property type="match status" value="1"/>
</dbReference>
<accession>A0AAN7SWW8</accession>
<dbReference type="Gene3D" id="3.40.50.300">
    <property type="entry name" value="P-loop containing nucleotide triphosphate hydrolases"/>
    <property type="match status" value="1"/>
</dbReference>
<dbReference type="Proteomes" id="UP001309876">
    <property type="component" value="Unassembled WGS sequence"/>
</dbReference>
<keyword evidence="7 12" id="KW-0067">ATP-binding</keyword>
<comment type="similarity">
    <text evidence="2">Belongs to the AAA ATPase family. BCS1 subfamily.</text>
</comment>
<evidence type="ECO:0008006" key="18">
    <source>
        <dbReference type="Google" id="ProtNLM"/>
    </source>
</evidence>
<evidence type="ECO:0000256" key="8">
    <source>
        <dbReference type="ARBA" id="ARBA00022989"/>
    </source>
</evidence>
<keyword evidence="9" id="KW-0496">Mitochondrion</keyword>
<sequence length="504" mass="56526">MIQHMTRASSVTKTTYNLAHDVDKIYSTSFVASRNGPPALPWTGPSDDEPILGAQDEDEEDGLSLAARDFDAYWVKRIARDKSRPIAYSPGNGSHYVKFGRSFLKLRRKGDLSGLGLGNIRLTCLGRDGGVLKRLLTEAQIAYLERDGKQTSIFRNQQSEWVQSTSRPPRDLATIVLADVQKKVIIEDIKEYLHPLTKKWYRDHAIPYRRGYLLSGPPGTGKTSLCFALAGFFQLPLYIASLSSIPDESGLSELFAVLPERSMILLEDVDAAGITDIRAPVGDAASEAARKSAEHRHKEKESRISLSALLNAIDGILSGEGRILLMTTNHVEQLDPALSRPGRIDMTVHFENITTKSAMEYFQTFYSTTATFNTTSESIKKYQARKLSSFDYPETEEEVAQLARIFAKKIPNGEFSPAELQGYLLLHKYRPDKAILGAEQWIKEVRLDRKLKMGPMAATEKSEELVEPVETIEVTPPYEEDVRQRRSTRARSKSVKSRSRRKAV</sequence>
<evidence type="ECO:0000256" key="5">
    <source>
        <dbReference type="ARBA" id="ARBA00022792"/>
    </source>
</evidence>
<proteinExistence type="inferred from homology"/>
<evidence type="ECO:0000256" key="13">
    <source>
        <dbReference type="SAM" id="MobiDB-lite"/>
    </source>
</evidence>
<keyword evidence="8" id="KW-1133">Transmembrane helix</keyword>
<evidence type="ECO:0000256" key="11">
    <source>
        <dbReference type="ARBA" id="ARBA00048778"/>
    </source>
</evidence>
<evidence type="ECO:0000256" key="7">
    <source>
        <dbReference type="ARBA" id="ARBA00022840"/>
    </source>
</evidence>
<dbReference type="SMART" id="SM01024">
    <property type="entry name" value="BCS1_N"/>
    <property type="match status" value="1"/>
</dbReference>
<dbReference type="SMART" id="SM00382">
    <property type="entry name" value="AAA"/>
    <property type="match status" value="1"/>
</dbReference>
<evidence type="ECO:0000256" key="2">
    <source>
        <dbReference type="ARBA" id="ARBA00007448"/>
    </source>
</evidence>
<comment type="catalytic activity">
    <reaction evidence="11">
        <text>ATP + H2O = ADP + phosphate + H(+)</text>
        <dbReference type="Rhea" id="RHEA:13065"/>
        <dbReference type="ChEBI" id="CHEBI:15377"/>
        <dbReference type="ChEBI" id="CHEBI:15378"/>
        <dbReference type="ChEBI" id="CHEBI:30616"/>
        <dbReference type="ChEBI" id="CHEBI:43474"/>
        <dbReference type="ChEBI" id="CHEBI:456216"/>
    </reaction>
    <physiologicalReaction direction="left-to-right" evidence="11">
        <dbReference type="Rhea" id="RHEA:13066"/>
    </physiologicalReaction>
</comment>
<evidence type="ECO:0000256" key="9">
    <source>
        <dbReference type="ARBA" id="ARBA00023128"/>
    </source>
</evidence>
<dbReference type="GO" id="GO:0016887">
    <property type="term" value="F:ATP hydrolysis activity"/>
    <property type="evidence" value="ECO:0007669"/>
    <property type="project" value="InterPro"/>
</dbReference>
<dbReference type="PANTHER" id="PTHR23070">
    <property type="entry name" value="BCS1 AAA-TYPE ATPASE"/>
    <property type="match status" value="1"/>
</dbReference>
<dbReference type="EMBL" id="JAVRRJ010000007">
    <property type="protein sequence ID" value="KAK5083136.1"/>
    <property type="molecule type" value="Genomic_DNA"/>
</dbReference>
<reference evidence="16 17" key="1">
    <citation type="submission" date="2023-08" db="EMBL/GenBank/DDBJ databases">
        <title>Black Yeasts Isolated from many extreme environments.</title>
        <authorList>
            <person name="Coleine C."/>
            <person name="Stajich J.E."/>
            <person name="Selbmann L."/>
        </authorList>
    </citation>
    <scope>NUCLEOTIDE SEQUENCE [LARGE SCALE GENOMIC DNA]</scope>
    <source>
        <strain evidence="16 17">CCFEE 5910</strain>
    </source>
</reference>
<dbReference type="Pfam" id="PF00004">
    <property type="entry name" value="AAA"/>
    <property type="match status" value="1"/>
</dbReference>
<evidence type="ECO:0000259" key="14">
    <source>
        <dbReference type="SMART" id="SM00382"/>
    </source>
</evidence>
<comment type="caution">
    <text evidence="16">The sequence shown here is derived from an EMBL/GenBank/DDBJ whole genome shotgun (WGS) entry which is preliminary data.</text>
</comment>
<keyword evidence="17" id="KW-1185">Reference proteome</keyword>
<evidence type="ECO:0000256" key="1">
    <source>
        <dbReference type="ARBA" id="ARBA00004434"/>
    </source>
</evidence>
<dbReference type="PROSITE" id="PS00674">
    <property type="entry name" value="AAA"/>
    <property type="match status" value="1"/>
</dbReference>
<keyword evidence="5" id="KW-0999">Mitochondrion inner membrane</keyword>
<dbReference type="AlphaFoldDB" id="A0AAN7SWW8"/>
<protein>
    <recommendedName>
        <fullName evidence="18">Mitochondrial chaperone BCS1</fullName>
    </recommendedName>
</protein>
<keyword evidence="6" id="KW-0378">Hydrolase</keyword>
<evidence type="ECO:0000256" key="10">
    <source>
        <dbReference type="ARBA" id="ARBA00023136"/>
    </source>
</evidence>
<evidence type="ECO:0000313" key="17">
    <source>
        <dbReference type="Proteomes" id="UP001309876"/>
    </source>
</evidence>
<dbReference type="Pfam" id="PF08740">
    <property type="entry name" value="BCS1_N"/>
    <property type="match status" value="1"/>
</dbReference>
<feature type="region of interest" description="Disordered" evidence="13">
    <location>
        <begin position="476"/>
        <end position="504"/>
    </location>
</feature>
<dbReference type="InterPro" id="IPR057495">
    <property type="entry name" value="AAA_lid_BCS1"/>
</dbReference>
<comment type="subcellular location">
    <subcellularLocation>
        <location evidence="1">Mitochondrion inner membrane</location>
        <topology evidence="1">Single-pass membrane protein</topology>
    </subcellularLocation>
</comment>
<feature type="domain" description="BCS1 N-terminal" evidence="15">
    <location>
        <begin position="9"/>
        <end position="175"/>
    </location>
</feature>
<dbReference type="InterPro" id="IPR027417">
    <property type="entry name" value="P-loop_NTPase"/>
</dbReference>
<organism evidence="16 17">
    <name type="scientific">Lithohypha guttulata</name>
    <dbReference type="NCBI Taxonomy" id="1690604"/>
    <lineage>
        <taxon>Eukaryota</taxon>
        <taxon>Fungi</taxon>
        <taxon>Dikarya</taxon>
        <taxon>Ascomycota</taxon>
        <taxon>Pezizomycotina</taxon>
        <taxon>Eurotiomycetes</taxon>
        <taxon>Chaetothyriomycetidae</taxon>
        <taxon>Chaetothyriales</taxon>
        <taxon>Trichomeriaceae</taxon>
        <taxon>Lithohypha</taxon>
    </lineage>
</organism>
<dbReference type="InterPro" id="IPR003593">
    <property type="entry name" value="AAA+_ATPase"/>
</dbReference>
<dbReference type="GO" id="GO:0005743">
    <property type="term" value="C:mitochondrial inner membrane"/>
    <property type="evidence" value="ECO:0007669"/>
    <property type="project" value="UniProtKB-SubCell"/>
</dbReference>
<keyword evidence="3" id="KW-0812">Transmembrane</keyword>
<dbReference type="SUPFAM" id="SSF52540">
    <property type="entry name" value="P-loop containing nucleoside triphosphate hydrolases"/>
    <property type="match status" value="1"/>
</dbReference>
<keyword evidence="4 12" id="KW-0547">Nucleotide-binding</keyword>
<dbReference type="InterPro" id="IPR050747">
    <property type="entry name" value="Mitochondrial_chaperone_BCS1"/>
</dbReference>
<name>A0AAN7SWW8_9EURO</name>
<dbReference type="InterPro" id="IPR003960">
    <property type="entry name" value="ATPase_AAA_CS"/>
</dbReference>
<keyword evidence="10" id="KW-0472">Membrane</keyword>
<feature type="compositionally biased region" description="Basic residues" evidence="13">
    <location>
        <begin position="485"/>
        <end position="504"/>
    </location>
</feature>
<evidence type="ECO:0000256" key="12">
    <source>
        <dbReference type="RuleBase" id="RU003651"/>
    </source>
</evidence>
<evidence type="ECO:0000256" key="3">
    <source>
        <dbReference type="ARBA" id="ARBA00022692"/>
    </source>
</evidence>
<evidence type="ECO:0000256" key="4">
    <source>
        <dbReference type="ARBA" id="ARBA00022741"/>
    </source>
</evidence>
<dbReference type="InterPro" id="IPR014851">
    <property type="entry name" value="BCS1_N"/>
</dbReference>
<evidence type="ECO:0000313" key="16">
    <source>
        <dbReference type="EMBL" id="KAK5083136.1"/>
    </source>
</evidence>
<evidence type="ECO:0000256" key="6">
    <source>
        <dbReference type="ARBA" id="ARBA00022801"/>
    </source>
</evidence>
<gene>
    <name evidence="16" type="ORF">LTR05_007019</name>
</gene>
<dbReference type="InterPro" id="IPR003959">
    <property type="entry name" value="ATPase_AAA_core"/>
</dbReference>
<dbReference type="GO" id="GO:0005524">
    <property type="term" value="F:ATP binding"/>
    <property type="evidence" value="ECO:0007669"/>
    <property type="project" value="UniProtKB-KW"/>
</dbReference>
<evidence type="ECO:0000259" key="15">
    <source>
        <dbReference type="SMART" id="SM01024"/>
    </source>
</evidence>
<feature type="domain" description="AAA+ ATPase" evidence="14">
    <location>
        <begin position="208"/>
        <end position="354"/>
    </location>
</feature>